<dbReference type="Proteomes" id="UP000192223">
    <property type="component" value="Unplaced"/>
</dbReference>
<dbReference type="PROSITE" id="PS50206">
    <property type="entry name" value="RHODANESE_3"/>
    <property type="match status" value="1"/>
</dbReference>
<evidence type="ECO:0000313" key="3">
    <source>
        <dbReference type="RefSeq" id="XP_018335425.1"/>
    </source>
</evidence>
<dbReference type="FunCoup" id="A0A1W4XSM6">
    <property type="interactions" value="132"/>
</dbReference>
<dbReference type="OrthoDB" id="566238at2759"/>
<dbReference type="PANTHER" id="PTHR44086:SF10">
    <property type="entry name" value="THIOSULFATE SULFURTRANSFERASE_RHODANESE-LIKE DOMAIN-CONTAINING PROTEIN 3"/>
    <property type="match status" value="1"/>
</dbReference>
<sequence length="104" mass="11784">MDVKTNAAVEGYLNALLLDVRDRCEVENTKQICGSINIPVTELVNAFNEISELEFKTRYGFKKPGPDCPIIICYQAGVRAAHALRIMQRLGYRKVFTYKGMHNC</sequence>
<name>A0A1W4XSM6_AGRPL</name>
<keyword evidence="2" id="KW-1185">Reference proteome</keyword>
<dbReference type="InterPro" id="IPR001763">
    <property type="entry name" value="Rhodanese-like_dom"/>
</dbReference>
<organism evidence="2 3">
    <name type="scientific">Agrilus planipennis</name>
    <name type="common">Emerald ash borer</name>
    <name type="synonym">Agrilus marcopoli</name>
    <dbReference type="NCBI Taxonomy" id="224129"/>
    <lineage>
        <taxon>Eukaryota</taxon>
        <taxon>Metazoa</taxon>
        <taxon>Ecdysozoa</taxon>
        <taxon>Arthropoda</taxon>
        <taxon>Hexapoda</taxon>
        <taxon>Insecta</taxon>
        <taxon>Pterygota</taxon>
        <taxon>Neoptera</taxon>
        <taxon>Endopterygota</taxon>
        <taxon>Coleoptera</taxon>
        <taxon>Polyphaga</taxon>
        <taxon>Elateriformia</taxon>
        <taxon>Buprestoidea</taxon>
        <taxon>Buprestidae</taxon>
        <taxon>Agrilinae</taxon>
        <taxon>Agrilus</taxon>
    </lineage>
</organism>
<dbReference type="KEGG" id="apln:108744247"/>
<proteinExistence type="predicted"/>
<dbReference type="Gene3D" id="3.40.250.10">
    <property type="entry name" value="Rhodanese-like domain"/>
    <property type="match status" value="1"/>
</dbReference>
<feature type="domain" description="Rhodanese" evidence="1">
    <location>
        <begin position="14"/>
        <end position="100"/>
    </location>
</feature>
<dbReference type="STRING" id="224129.A0A1W4XSM6"/>
<dbReference type="PANTHER" id="PTHR44086">
    <property type="entry name" value="THIOSULFATE SULFURTRANSFERASE RDL2, MITOCHONDRIAL-RELATED"/>
    <property type="match status" value="1"/>
</dbReference>
<dbReference type="AlphaFoldDB" id="A0A1W4XSM6"/>
<dbReference type="InterPro" id="IPR036873">
    <property type="entry name" value="Rhodanese-like_dom_sf"/>
</dbReference>
<dbReference type="GO" id="GO:0004792">
    <property type="term" value="F:thiosulfate-cyanide sulfurtransferase activity"/>
    <property type="evidence" value="ECO:0007669"/>
    <property type="project" value="TreeGrafter"/>
</dbReference>
<evidence type="ECO:0000259" key="1">
    <source>
        <dbReference type="PROSITE" id="PS50206"/>
    </source>
</evidence>
<gene>
    <name evidence="3" type="primary">LOC108744247</name>
</gene>
<accession>A0A1W4XSM6</accession>
<evidence type="ECO:0000313" key="2">
    <source>
        <dbReference type="Proteomes" id="UP000192223"/>
    </source>
</evidence>
<reference evidence="3" key="1">
    <citation type="submission" date="2025-08" db="UniProtKB">
        <authorList>
            <consortium name="RefSeq"/>
        </authorList>
    </citation>
    <scope>IDENTIFICATION</scope>
    <source>
        <tissue evidence="3">Entire body</tissue>
    </source>
</reference>
<dbReference type="RefSeq" id="XP_018335425.1">
    <property type="nucleotide sequence ID" value="XM_018479923.1"/>
</dbReference>
<protein>
    <submittedName>
        <fullName evidence="3">Thiosulfate sulfurtransferase/rhodanese-like domain-containing protein 3</fullName>
    </submittedName>
</protein>
<dbReference type="Pfam" id="PF00581">
    <property type="entry name" value="Rhodanese"/>
    <property type="match status" value="1"/>
</dbReference>
<dbReference type="InParanoid" id="A0A1W4XSM6"/>
<dbReference type="GO" id="GO:0005739">
    <property type="term" value="C:mitochondrion"/>
    <property type="evidence" value="ECO:0007669"/>
    <property type="project" value="TreeGrafter"/>
</dbReference>
<dbReference type="GeneID" id="108744247"/>
<dbReference type="SUPFAM" id="SSF52821">
    <property type="entry name" value="Rhodanese/Cell cycle control phosphatase"/>
    <property type="match status" value="1"/>
</dbReference>